<dbReference type="RefSeq" id="WP_184495212.1">
    <property type="nucleotide sequence ID" value="NZ_JACIJO010000002.1"/>
</dbReference>
<dbReference type="PROSITE" id="PS00149">
    <property type="entry name" value="SULFATASE_2"/>
    <property type="match status" value="1"/>
</dbReference>
<feature type="signal peptide" evidence="7">
    <location>
        <begin position="1"/>
        <end position="19"/>
    </location>
</feature>
<dbReference type="PANTHER" id="PTHR42693">
    <property type="entry name" value="ARYLSULFATASE FAMILY MEMBER"/>
    <property type="match status" value="1"/>
</dbReference>
<feature type="domain" description="Sulfatase N-terminal" evidence="8">
    <location>
        <begin position="24"/>
        <end position="333"/>
    </location>
</feature>
<keyword evidence="10" id="KW-1185">Reference proteome</keyword>
<dbReference type="Gene3D" id="3.30.1120.10">
    <property type="match status" value="1"/>
</dbReference>
<organism evidence="9 10">
    <name type="scientific">Algoriphagus iocasae</name>
    <dbReference type="NCBI Taxonomy" id="1836499"/>
    <lineage>
        <taxon>Bacteria</taxon>
        <taxon>Pseudomonadati</taxon>
        <taxon>Bacteroidota</taxon>
        <taxon>Cytophagia</taxon>
        <taxon>Cytophagales</taxon>
        <taxon>Cyclobacteriaceae</taxon>
        <taxon>Algoriphagus</taxon>
    </lineage>
</organism>
<evidence type="ECO:0000256" key="2">
    <source>
        <dbReference type="ARBA" id="ARBA00008779"/>
    </source>
</evidence>
<dbReference type="GO" id="GO:0004065">
    <property type="term" value="F:arylsulfatase activity"/>
    <property type="evidence" value="ECO:0007669"/>
    <property type="project" value="TreeGrafter"/>
</dbReference>
<gene>
    <name evidence="9" type="ORF">FHS59_002246</name>
</gene>
<dbReference type="GO" id="GO:0046872">
    <property type="term" value="F:metal ion binding"/>
    <property type="evidence" value="ECO:0007669"/>
    <property type="project" value="UniProtKB-KW"/>
</dbReference>
<evidence type="ECO:0000256" key="4">
    <source>
        <dbReference type="ARBA" id="ARBA00022729"/>
    </source>
</evidence>
<proteinExistence type="inferred from homology"/>
<sequence length="460" mass="52324">MKKSFSILLFFVFSLQAYSQNNGPNIILINIDDMGWRDVGFMGSDFYETPVIDSLSKRGKIFSQGYTASSNCAPSRASMMTGKWNPRHGIYTVGSSERGKSKDRKIIPTKNTTTLGKDQIILPQVLRSNGYKTIHAGKWHLSDSPQEFGFDVNIGGGHNGHPTSYYPPYGNVNLEGENEHYLTDAIMLKTLEEMDKTKGPFFLYYSPYAVHTPIMPVKSLLSKYEQKSSKIGQSNAEYATMVENLDRNIGLLINTLKRNHQLENTILIFVSDNGGLKGITDQQPLRSGKGSYYEGGIRVPFFFLWKGKIQAGTNEHTPITNLDIFPTILEAAEIKEEYSLDGESLIPLLTQNKELGERPLFWHFPIYLEAYKYGQNETRDPIFRTRPGSVVRIGNWKLHYYFENQEVELYDLENDISETKDLSTIEVAKKEELMELLSNWWKETNAPIPSTKNPEFVSND</sequence>
<dbReference type="SUPFAM" id="SSF53649">
    <property type="entry name" value="Alkaline phosphatase-like"/>
    <property type="match status" value="1"/>
</dbReference>
<dbReference type="InterPro" id="IPR000917">
    <property type="entry name" value="Sulfatase_N"/>
</dbReference>
<protein>
    <submittedName>
        <fullName evidence="9">Arylsulfatase A-like enzyme</fullName>
    </submittedName>
</protein>
<dbReference type="EMBL" id="JACIJO010000002">
    <property type="protein sequence ID" value="MBB6326618.1"/>
    <property type="molecule type" value="Genomic_DNA"/>
</dbReference>
<keyword evidence="6" id="KW-0106">Calcium</keyword>
<dbReference type="Pfam" id="PF00884">
    <property type="entry name" value="Sulfatase"/>
    <property type="match status" value="1"/>
</dbReference>
<dbReference type="InterPro" id="IPR050738">
    <property type="entry name" value="Sulfatase"/>
</dbReference>
<evidence type="ECO:0000259" key="8">
    <source>
        <dbReference type="Pfam" id="PF00884"/>
    </source>
</evidence>
<dbReference type="Gene3D" id="3.40.720.10">
    <property type="entry name" value="Alkaline Phosphatase, subunit A"/>
    <property type="match status" value="1"/>
</dbReference>
<dbReference type="AlphaFoldDB" id="A0A841MVJ6"/>
<dbReference type="PANTHER" id="PTHR42693:SF42">
    <property type="entry name" value="ARYLSULFATASE G"/>
    <property type="match status" value="1"/>
</dbReference>
<comment type="cofactor">
    <cofactor evidence="1">
        <name>Ca(2+)</name>
        <dbReference type="ChEBI" id="CHEBI:29108"/>
    </cofactor>
</comment>
<name>A0A841MVJ6_9BACT</name>
<evidence type="ECO:0000313" key="10">
    <source>
        <dbReference type="Proteomes" id="UP000588604"/>
    </source>
</evidence>
<dbReference type="InterPro" id="IPR017850">
    <property type="entry name" value="Alkaline_phosphatase_core_sf"/>
</dbReference>
<evidence type="ECO:0000256" key="5">
    <source>
        <dbReference type="ARBA" id="ARBA00022801"/>
    </source>
</evidence>
<keyword evidence="4 7" id="KW-0732">Signal</keyword>
<evidence type="ECO:0000256" key="6">
    <source>
        <dbReference type="ARBA" id="ARBA00022837"/>
    </source>
</evidence>
<dbReference type="InterPro" id="IPR024607">
    <property type="entry name" value="Sulfatase_CS"/>
</dbReference>
<evidence type="ECO:0000256" key="7">
    <source>
        <dbReference type="SAM" id="SignalP"/>
    </source>
</evidence>
<keyword evidence="3" id="KW-0479">Metal-binding</keyword>
<comment type="caution">
    <text evidence="9">The sequence shown here is derived from an EMBL/GenBank/DDBJ whole genome shotgun (WGS) entry which is preliminary data.</text>
</comment>
<evidence type="ECO:0000313" key="9">
    <source>
        <dbReference type="EMBL" id="MBB6326618.1"/>
    </source>
</evidence>
<keyword evidence="5" id="KW-0378">Hydrolase</keyword>
<accession>A0A841MVJ6</accession>
<evidence type="ECO:0000256" key="3">
    <source>
        <dbReference type="ARBA" id="ARBA00022723"/>
    </source>
</evidence>
<feature type="chain" id="PRO_5033062477" evidence="7">
    <location>
        <begin position="20"/>
        <end position="460"/>
    </location>
</feature>
<evidence type="ECO:0000256" key="1">
    <source>
        <dbReference type="ARBA" id="ARBA00001913"/>
    </source>
</evidence>
<dbReference type="CDD" id="cd16144">
    <property type="entry name" value="ARS_like"/>
    <property type="match status" value="1"/>
</dbReference>
<dbReference type="Proteomes" id="UP000588604">
    <property type="component" value="Unassembled WGS sequence"/>
</dbReference>
<reference evidence="9 10" key="1">
    <citation type="submission" date="2020-08" db="EMBL/GenBank/DDBJ databases">
        <title>Genomic Encyclopedia of Type Strains, Phase IV (KMG-IV): sequencing the most valuable type-strain genomes for metagenomic binning, comparative biology and taxonomic classification.</title>
        <authorList>
            <person name="Goeker M."/>
        </authorList>
    </citation>
    <scope>NUCLEOTIDE SEQUENCE [LARGE SCALE GENOMIC DNA]</scope>
    <source>
        <strain evidence="9 10">DSM 102044</strain>
    </source>
</reference>
<comment type="similarity">
    <text evidence="2">Belongs to the sulfatase family.</text>
</comment>